<name>A0ABN7SHH2_OIKDI</name>
<keyword evidence="1" id="KW-0175">Coiled coil</keyword>
<protein>
    <submittedName>
        <fullName evidence="3">Oidioi.mRNA.OKI2018_I69.XSR.g14073.t1.cds</fullName>
    </submittedName>
</protein>
<dbReference type="Proteomes" id="UP001158576">
    <property type="component" value="Chromosome XSR"/>
</dbReference>
<sequence>MTSIAMDIHNRELPPAKSMPKPADWDYKNKEMQILKKDLQIICDEEREASREKTARQQLVIRVLGASTKIVDKWDEIAYLRDVTIASKDVEIEEMEKLLQEIKDREAQLEKDKKENLAEIAKLESELASLKANNESKQASYVQLKKEFSDVKASNKRLTKACTAAAEGNQILKATLEKIHGTLDESIAENKLAEISGE</sequence>
<organism evidence="3 4">
    <name type="scientific">Oikopleura dioica</name>
    <name type="common">Tunicate</name>
    <dbReference type="NCBI Taxonomy" id="34765"/>
    <lineage>
        <taxon>Eukaryota</taxon>
        <taxon>Metazoa</taxon>
        <taxon>Chordata</taxon>
        <taxon>Tunicata</taxon>
        <taxon>Appendicularia</taxon>
        <taxon>Copelata</taxon>
        <taxon>Oikopleuridae</taxon>
        <taxon>Oikopleura</taxon>
    </lineage>
</organism>
<evidence type="ECO:0000256" key="1">
    <source>
        <dbReference type="SAM" id="Coils"/>
    </source>
</evidence>
<evidence type="ECO:0000256" key="2">
    <source>
        <dbReference type="SAM" id="MobiDB-lite"/>
    </source>
</evidence>
<keyword evidence="4" id="KW-1185">Reference proteome</keyword>
<evidence type="ECO:0000313" key="3">
    <source>
        <dbReference type="EMBL" id="CAG5095194.1"/>
    </source>
</evidence>
<accession>A0ABN7SHH2</accession>
<dbReference type="EMBL" id="OU015569">
    <property type="protein sequence ID" value="CAG5095194.1"/>
    <property type="molecule type" value="Genomic_DNA"/>
</dbReference>
<gene>
    <name evidence="3" type="ORF">OKIOD_LOCUS5631</name>
</gene>
<feature type="region of interest" description="Disordered" evidence="2">
    <location>
        <begin position="1"/>
        <end position="24"/>
    </location>
</feature>
<evidence type="ECO:0000313" key="4">
    <source>
        <dbReference type="Proteomes" id="UP001158576"/>
    </source>
</evidence>
<reference evidence="3 4" key="1">
    <citation type="submission" date="2021-04" db="EMBL/GenBank/DDBJ databases">
        <authorList>
            <person name="Bliznina A."/>
        </authorList>
    </citation>
    <scope>NUCLEOTIDE SEQUENCE [LARGE SCALE GENOMIC DNA]</scope>
</reference>
<feature type="coiled-coil region" evidence="1">
    <location>
        <begin position="85"/>
        <end position="147"/>
    </location>
</feature>
<proteinExistence type="predicted"/>